<protein>
    <recommendedName>
        <fullName evidence="4">Secreted protein</fullName>
    </recommendedName>
</protein>
<keyword evidence="1" id="KW-0732">Signal</keyword>
<dbReference type="EMBL" id="CAOQHR010000002">
    <property type="protein sequence ID" value="CAI6308438.1"/>
    <property type="molecule type" value="Genomic_DNA"/>
</dbReference>
<evidence type="ECO:0008006" key="4">
    <source>
        <dbReference type="Google" id="ProtNLM"/>
    </source>
</evidence>
<evidence type="ECO:0000313" key="3">
    <source>
        <dbReference type="Proteomes" id="UP001152607"/>
    </source>
</evidence>
<comment type="caution">
    <text evidence="2">The sequence shown here is derived from an EMBL/GenBank/DDBJ whole genome shotgun (WGS) entry which is preliminary data.</text>
</comment>
<accession>A0A9W4U6T1</accession>
<proteinExistence type="predicted"/>
<reference evidence="2" key="1">
    <citation type="submission" date="2023-01" db="EMBL/GenBank/DDBJ databases">
        <authorList>
            <person name="Van Ghelder C."/>
            <person name="Rancurel C."/>
        </authorList>
    </citation>
    <scope>NUCLEOTIDE SEQUENCE</scope>
    <source>
        <strain evidence="2">CNCM I-4278</strain>
    </source>
</reference>
<gene>
    <name evidence="2" type="ORF">PDIGIT_LOCUS3117</name>
</gene>
<evidence type="ECO:0000313" key="2">
    <source>
        <dbReference type="EMBL" id="CAI6308438.1"/>
    </source>
</evidence>
<feature type="chain" id="PRO_5040867313" description="Secreted protein" evidence="1">
    <location>
        <begin position="24"/>
        <end position="200"/>
    </location>
</feature>
<organism evidence="2 3">
    <name type="scientific">Periconia digitata</name>
    <dbReference type="NCBI Taxonomy" id="1303443"/>
    <lineage>
        <taxon>Eukaryota</taxon>
        <taxon>Fungi</taxon>
        <taxon>Dikarya</taxon>
        <taxon>Ascomycota</taxon>
        <taxon>Pezizomycotina</taxon>
        <taxon>Dothideomycetes</taxon>
        <taxon>Pleosporomycetidae</taxon>
        <taxon>Pleosporales</taxon>
        <taxon>Massarineae</taxon>
        <taxon>Periconiaceae</taxon>
        <taxon>Periconia</taxon>
    </lineage>
</organism>
<dbReference type="AlphaFoldDB" id="A0A9W4U6T1"/>
<dbReference type="Proteomes" id="UP001152607">
    <property type="component" value="Unassembled WGS sequence"/>
</dbReference>
<evidence type="ECO:0000256" key="1">
    <source>
        <dbReference type="SAM" id="SignalP"/>
    </source>
</evidence>
<keyword evidence="3" id="KW-1185">Reference proteome</keyword>
<name>A0A9W4U6T1_9PLEO</name>
<feature type="signal peptide" evidence="1">
    <location>
        <begin position="1"/>
        <end position="23"/>
    </location>
</feature>
<sequence length="200" mass="22222">MTPAGKAAPQPLPLSTLLSSVSAFAHCLRCCSTCWSSRLFYTAFCNYHYFTRPIFPFTDVSGAPDPAMLSSCILVALARRPHSAPRQHLILTMSRLSSLILTLRIYPFSRLCATPLFWSTTQIRVCWCTVFGLPETQKGGAAYFSPIQDPFASHLAFLTLSPPLDLLTKWPLHHPYPAFSFKFPPSCVNLVAPDRIHCSA</sequence>